<dbReference type="Pfam" id="PF00294">
    <property type="entry name" value="PfkB"/>
    <property type="match status" value="1"/>
</dbReference>
<sequence>MADCLSKLDCNPVFISATGNDSLADGVLQYCNHIDMLSVPTLNNVSTATYCPVLLASGQLLFGVGNMDINTHFSLNKVSDLDAMIKSAPLVVLDSNFTSEVIESVVFKCVDMSVPVWFEPTDLLKSTKPFETDAWKHLTFISPNLGELVLMYRALMRKHDQQCNEIDVSEENTRLEDILEIIVQMCVSMVAYIPIILVTLGKHGILLCHNFGDVSHLLPLPIVTNLQFKATYYRAFDCHESLSKIVSVSGAGDCFASAFIAGMLQGLHLDLCVKQGLLAASLSLQSTSAVPATITTNNILKAGTSNTFFKWQSIDVSSGHSDLL</sequence>
<dbReference type="InterPro" id="IPR029056">
    <property type="entry name" value="Ribokinase-like"/>
</dbReference>
<organism evidence="5">
    <name type="scientific">Arion vulgaris</name>
    <dbReference type="NCBI Taxonomy" id="1028688"/>
    <lineage>
        <taxon>Eukaryota</taxon>
        <taxon>Metazoa</taxon>
        <taxon>Spiralia</taxon>
        <taxon>Lophotrochozoa</taxon>
        <taxon>Mollusca</taxon>
        <taxon>Gastropoda</taxon>
        <taxon>Heterobranchia</taxon>
        <taxon>Euthyneura</taxon>
        <taxon>Panpulmonata</taxon>
        <taxon>Eupulmonata</taxon>
        <taxon>Stylommatophora</taxon>
        <taxon>Helicina</taxon>
        <taxon>Arionoidea</taxon>
        <taxon>Arionidae</taxon>
        <taxon>Arion</taxon>
    </lineage>
</organism>
<gene>
    <name evidence="5" type="primary">ORF90029</name>
</gene>
<keyword evidence="1" id="KW-0808">Transferase</keyword>
<dbReference type="Gene3D" id="3.40.1190.20">
    <property type="match status" value="1"/>
</dbReference>
<dbReference type="EMBL" id="HACG01027325">
    <property type="protein sequence ID" value="CEK74190.1"/>
    <property type="molecule type" value="Transcribed_RNA"/>
</dbReference>
<proteinExistence type="predicted"/>
<evidence type="ECO:0000256" key="3">
    <source>
        <dbReference type="ARBA" id="ARBA00022777"/>
    </source>
</evidence>
<dbReference type="PROSITE" id="PS00584">
    <property type="entry name" value="PFKB_KINASES_2"/>
    <property type="match status" value="1"/>
</dbReference>
<dbReference type="GO" id="GO:0004730">
    <property type="term" value="F:pseudouridylate synthase activity"/>
    <property type="evidence" value="ECO:0007669"/>
    <property type="project" value="TreeGrafter"/>
</dbReference>
<evidence type="ECO:0000259" key="4">
    <source>
        <dbReference type="Pfam" id="PF00294"/>
    </source>
</evidence>
<dbReference type="GO" id="GO:0016301">
    <property type="term" value="F:kinase activity"/>
    <property type="evidence" value="ECO:0007669"/>
    <property type="project" value="UniProtKB-KW"/>
</dbReference>
<keyword evidence="3" id="KW-0418">Kinase</keyword>
<dbReference type="GO" id="GO:0016798">
    <property type="term" value="F:hydrolase activity, acting on glycosyl bonds"/>
    <property type="evidence" value="ECO:0007669"/>
    <property type="project" value="TreeGrafter"/>
</dbReference>
<dbReference type="GO" id="GO:0046872">
    <property type="term" value="F:metal ion binding"/>
    <property type="evidence" value="ECO:0007669"/>
    <property type="project" value="UniProtKB-KW"/>
</dbReference>
<dbReference type="GO" id="GO:0005737">
    <property type="term" value="C:cytoplasm"/>
    <property type="evidence" value="ECO:0007669"/>
    <property type="project" value="TreeGrafter"/>
</dbReference>
<evidence type="ECO:0000256" key="1">
    <source>
        <dbReference type="ARBA" id="ARBA00022679"/>
    </source>
</evidence>
<evidence type="ECO:0000256" key="2">
    <source>
        <dbReference type="ARBA" id="ARBA00022723"/>
    </source>
</evidence>
<dbReference type="SUPFAM" id="SSF53613">
    <property type="entry name" value="Ribokinase-like"/>
    <property type="match status" value="1"/>
</dbReference>
<name>A0A0B7A2K0_9EUPU</name>
<dbReference type="InterPro" id="IPR011611">
    <property type="entry name" value="PfkB_dom"/>
</dbReference>
<evidence type="ECO:0000313" key="5">
    <source>
        <dbReference type="EMBL" id="CEK74190.1"/>
    </source>
</evidence>
<feature type="domain" description="Carbohydrate kinase PfkB" evidence="4">
    <location>
        <begin position="244"/>
        <end position="290"/>
    </location>
</feature>
<protein>
    <recommendedName>
        <fullName evidence="4">Carbohydrate kinase PfkB domain-containing protein</fullName>
    </recommendedName>
</protein>
<keyword evidence="2" id="KW-0479">Metal-binding</keyword>
<accession>A0A0B7A2K0</accession>
<dbReference type="PANTHER" id="PTHR42909:SF1">
    <property type="entry name" value="CARBOHYDRATE KINASE PFKB DOMAIN-CONTAINING PROTEIN"/>
    <property type="match status" value="1"/>
</dbReference>
<dbReference type="InterPro" id="IPR002173">
    <property type="entry name" value="Carboh/pur_kinase_PfkB_CS"/>
</dbReference>
<dbReference type="GO" id="GO:0006796">
    <property type="term" value="P:phosphate-containing compound metabolic process"/>
    <property type="evidence" value="ECO:0007669"/>
    <property type="project" value="UniProtKB-ARBA"/>
</dbReference>
<dbReference type="AlphaFoldDB" id="A0A0B7A2K0"/>
<reference evidence="5" key="1">
    <citation type="submission" date="2014-12" db="EMBL/GenBank/DDBJ databases">
        <title>Insight into the proteome of Arion vulgaris.</title>
        <authorList>
            <person name="Aradska J."/>
            <person name="Bulat T."/>
            <person name="Smidak R."/>
            <person name="Sarate P."/>
            <person name="Gangsoo J."/>
            <person name="Sialana F."/>
            <person name="Bilban M."/>
            <person name="Lubec G."/>
        </authorList>
    </citation>
    <scope>NUCLEOTIDE SEQUENCE</scope>
    <source>
        <tissue evidence="5">Skin</tissue>
    </source>
</reference>
<dbReference type="PANTHER" id="PTHR42909">
    <property type="entry name" value="ZGC:136858"/>
    <property type="match status" value="1"/>
</dbReference>